<dbReference type="OrthoDB" id="9978460at2759"/>
<evidence type="ECO:0000256" key="3">
    <source>
        <dbReference type="ARBA" id="ARBA00022741"/>
    </source>
</evidence>
<evidence type="ECO:0000256" key="1">
    <source>
        <dbReference type="ARBA" id="ARBA00012486"/>
    </source>
</evidence>
<keyword evidence="3" id="KW-0547">Nucleotide-binding</keyword>
<proteinExistence type="predicted"/>
<dbReference type="EMBL" id="NAJP01000004">
    <property type="protein sequence ID" value="TKA47905.1"/>
    <property type="molecule type" value="Genomic_DNA"/>
</dbReference>
<dbReference type="Proteomes" id="UP000310066">
    <property type="component" value="Unassembled WGS sequence"/>
</dbReference>
<dbReference type="PANTHER" id="PTHR24067">
    <property type="entry name" value="UBIQUITIN-CONJUGATING ENZYME E2"/>
    <property type="match status" value="1"/>
</dbReference>
<dbReference type="SMART" id="SM00212">
    <property type="entry name" value="UBCc"/>
    <property type="match status" value="1"/>
</dbReference>
<reference evidence="8 9" key="1">
    <citation type="submission" date="2017-03" db="EMBL/GenBank/DDBJ databases">
        <title>Genomes of endolithic fungi from Antarctica.</title>
        <authorList>
            <person name="Coleine C."/>
            <person name="Masonjones S."/>
            <person name="Stajich J.E."/>
        </authorList>
    </citation>
    <scope>NUCLEOTIDE SEQUENCE [LARGE SCALE GENOMIC DNA]</scope>
    <source>
        <strain evidence="8 9">CCFEE 5311</strain>
    </source>
</reference>
<dbReference type="EC" id="2.3.2.23" evidence="1"/>
<dbReference type="InterPro" id="IPR050113">
    <property type="entry name" value="Ub_conjugating_enzyme"/>
</dbReference>
<evidence type="ECO:0000256" key="2">
    <source>
        <dbReference type="ARBA" id="ARBA00022679"/>
    </source>
</evidence>
<accession>A0A4U0VHZ7</accession>
<dbReference type="GO" id="GO:0005524">
    <property type="term" value="F:ATP binding"/>
    <property type="evidence" value="ECO:0007669"/>
    <property type="project" value="UniProtKB-KW"/>
</dbReference>
<evidence type="ECO:0000313" key="7">
    <source>
        <dbReference type="EMBL" id="KAK0315970.1"/>
    </source>
</evidence>
<dbReference type="SUPFAM" id="SSF54495">
    <property type="entry name" value="UBC-like"/>
    <property type="match status" value="1"/>
</dbReference>
<evidence type="ECO:0000313" key="8">
    <source>
        <dbReference type="EMBL" id="TKA47905.1"/>
    </source>
</evidence>
<keyword evidence="4" id="KW-0833">Ubl conjugation pathway</keyword>
<protein>
    <recommendedName>
        <fullName evidence="1">E2 ubiquitin-conjugating enzyme</fullName>
        <ecNumber evidence="1">2.3.2.23</ecNumber>
    </recommendedName>
</protein>
<comment type="caution">
    <text evidence="8">The sequence shown here is derived from an EMBL/GenBank/DDBJ whole genome shotgun (WGS) entry which is preliminary data.</text>
</comment>
<dbReference type="AlphaFoldDB" id="A0A4U0VHZ7"/>
<gene>
    <name evidence="8" type="ORF">B0A54_01394</name>
    <name evidence="7" type="ORF">LTR82_012506</name>
</gene>
<dbReference type="InterPro" id="IPR016135">
    <property type="entry name" value="UBQ-conjugating_enzyme/RWD"/>
</dbReference>
<feature type="domain" description="UBC core" evidence="6">
    <location>
        <begin position="2"/>
        <end position="152"/>
    </location>
</feature>
<dbReference type="EMBL" id="JASUXU010000050">
    <property type="protein sequence ID" value="KAK0315970.1"/>
    <property type="molecule type" value="Genomic_DNA"/>
</dbReference>
<dbReference type="FunFam" id="3.10.110.10:FF:000060">
    <property type="entry name" value="Ubiquitin conjugating enzyme (UbcB)"/>
    <property type="match status" value="1"/>
</dbReference>
<sequence>MSANKRIMKEYAEVQSSPPPGCKITLENEGDMNLWNVVMDAPSDSTYAGGHFKIAIKLPKEYPFKPPVLNFKTKLYHPNVMNDETGSMCLGMLRPDEWKPPNKIADVLKLVRAVLASPQPDDAVEQGIADQYKNDRKAFEKTAKDWVNRYAK</sequence>
<reference evidence="7" key="2">
    <citation type="submission" date="2021-12" db="EMBL/GenBank/DDBJ databases">
        <title>Black yeast isolated from Biological Soil Crust.</title>
        <authorList>
            <person name="Kurbessoian T."/>
        </authorList>
    </citation>
    <scope>NUCLEOTIDE SEQUENCE</scope>
    <source>
        <strain evidence="7">CCFEE 5208</strain>
    </source>
</reference>
<name>A0A4U0VHZ7_9PEZI</name>
<dbReference type="STRING" id="329885.A0A4U0VHZ7"/>
<keyword evidence="5" id="KW-0067">ATP-binding</keyword>
<dbReference type="Gene3D" id="3.10.110.10">
    <property type="entry name" value="Ubiquitin Conjugating Enzyme"/>
    <property type="match status" value="1"/>
</dbReference>
<dbReference type="GO" id="GO:0061631">
    <property type="term" value="F:ubiquitin conjugating enzyme activity"/>
    <property type="evidence" value="ECO:0007669"/>
    <property type="project" value="UniProtKB-EC"/>
</dbReference>
<dbReference type="InterPro" id="IPR000608">
    <property type="entry name" value="UBC"/>
</dbReference>
<evidence type="ECO:0000259" key="6">
    <source>
        <dbReference type="PROSITE" id="PS50127"/>
    </source>
</evidence>
<dbReference type="PROSITE" id="PS50127">
    <property type="entry name" value="UBC_2"/>
    <property type="match status" value="1"/>
</dbReference>
<evidence type="ECO:0000313" key="9">
    <source>
        <dbReference type="Proteomes" id="UP000310066"/>
    </source>
</evidence>
<evidence type="ECO:0000256" key="5">
    <source>
        <dbReference type="ARBA" id="ARBA00022840"/>
    </source>
</evidence>
<organism evidence="8 9">
    <name type="scientific">Friedmanniomyces endolithicus</name>
    <dbReference type="NCBI Taxonomy" id="329885"/>
    <lineage>
        <taxon>Eukaryota</taxon>
        <taxon>Fungi</taxon>
        <taxon>Dikarya</taxon>
        <taxon>Ascomycota</taxon>
        <taxon>Pezizomycotina</taxon>
        <taxon>Dothideomycetes</taxon>
        <taxon>Dothideomycetidae</taxon>
        <taxon>Mycosphaerellales</taxon>
        <taxon>Teratosphaeriaceae</taxon>
        <taxon>Friedmanniomyces</taxon>
    </lineage>
</organism>
<dbReference type="Proteomes" id="UP001168146">
    <property type="component" value="Unassembled WGS sequence"/>
</dbReference>
<dbReference type="Pfam" id="PF00179">
    <property type="entry name" value="UQ_con"/>
    <property type="match status" value="1"/>
</dbReference>
<evidence type="ECO:0000256" key="4">
    <source>
        <dbReference type="ARBA" id="ARBA00022786"/>
    </source>
</evidence>
<keyword evidence="2" id="KW-0808">Transferase</keyword>